<dbReference type="SUPFAM" id="SSF46689">
    <property type="entry name" value="Homeodomain-like"/>
    <property type="match status" value="1"/>
</dbReference>
<dbReference type="GO" id="GO:0000981">
    <property type="term" value="F:DNA-binding transcription factor activity, RNA polymerase II-specific"/>
    <property type="evidence" value="ECO:0007669"/>
    <property type="project" value="TreeGrafter"/>
</dbReference>
<keyword evidence="4" id="KW-0539">Nucleus</keyword>
<comment type="subcellular location">
    <subcellularLocation>
        <location evidence="1 4">Nucleus</location>
    </subcellularLocation>
</comment>
<evidence type="ECO:0000256" key="1">
    <source>
        <dbReference type="ARBA" id="ARBA00004123"/>
    </source>
</evidence>
<proteinExistence type="inferred from homology"/>
<evidence type="ECO:0000313" key="9">
    <source>
        <dbReference type="Proteomes" id="UP001219518"/>
    </source>
</evidence>
<dbReference type="Gene3D" id="1.10.10.60">
    <property type="entry name" value="Homeodomain-like"/>
    <property type="match status" value="1"/>
</dbReference>
<evidence type="ECO:0000256" key="5">
    <source>
        <dbReference type="SAM" id="MobiDB-lite"/>
    </source>
</evidence>
<dbReference type="GO" id="GO:0000978">
    <property type="term" value="F:RNA polymerase II cis-regulatory region sequence-specific DNA binding"/>
    <property type="evidence" value="ECO:0007669"/>
    <property type="project" value="TreeGrafter"/>
</dbReference>
<evidence type="ECO:0000313" key="8">
    <source>
        <dbReference type="EMBL" id="KAK3930841.1"/>
    </source>
</evidence>
<evidence type="ECO:0000259" key="7">
    <source>
        <dbReference type="PROSITE" id="PS50803"/>
    </source>
</evidence>
<sequence length="238" mass="24778">MPRVMATDIPTPGRSEAQAPLPAPPRYAPLLSGTVTPQDERLQVWFKNRRAKWRKRERNAMSAAAAAAADFKNGLVGSQLNGFMQPFADPDLYSSYSYNNWASKVPSPLGAKTFPWPVNPLGVPSTPHQSTVNCFTPGAASGVGVAAGSMMSSGLGASSGAVGVGVSSAGCYYDPMYRSAGEPCSMSSIASLRLKAKQHSGAFGSYPPVSPSTHAARVSVSASLNASGLSACQYADRS</sequence>
<dbReference type="GO" id="GO:0009653">
    <property type="term" value="P:anatomical structure morphogenesis"/>
    <property type="evidence" value="ECO:0007669"/>
    <property type="project" value="TreeGrafter"/>
</dbReference>
<protein>
    <submittedName>
        <fullName evidence="8">Pituitary homeobox-like protein Ptx1</fullName>
    </submittedName>
</protein>
<dbReference type="AlphaFoldDB" id="A0AAE1I2C7"/>
<evidence type="ECO:0000256" key="3">
    <source>
        <dbReference type="ARBA" id="ARBA00022473"/>
    </source>
</evidence>
<reference evidence="8" key="2">
    <citation type="journal article" date="2023" name="BMC Genomics">
        <title>Pest status, molecular evolution, and epigenetic factors derived from the genome assembly of Frankliniella fusca, a thysanopteran phytovirus vector.</title>
        <authorList>
            <person name="Catto M.A."/>
            <person name="Labadie P.E."/>
            <person name="Jacobson A.L."/>
            <person name="Kennedy G.G."/>
            <person name="Srinivasan R."/>
            <person name="Hunt B.G."/>
        </authorList>
    </citation>
    <scope>NUCLEOTIDE SEQUENCE</scope>
    <source>
        <strain evidence="8">PL_HMW_Pooled</strain>
    </source>
</reference>
<keyword evidence="4 8" id="KW-0238">DNA-binding</keyword>
<dbReference type="CDD" id="cd00086">
    <property type="entry name" value="homeodomain"/>
    <property type="match status" value="1"/>
</dbReference>
<feature type="DNA-binding region" description="Homeobox" evidence="4">
    <location>
        <begin position="33"/>
        <end position="57"/>
    </location>
</feature>
<dbReference type="GO" id="GO:0005634">
    <property type="term" value="C:nucleus"/>
    <property type="evidence" value="ECO:0007669"/>
    <property type="project" value="UniProtKB-SubCell"/>
</dbReference>
<dbReference type="InterPro" id="IPR009057">
    <property type="entry name" value="Homeodomain-like_sf"/>
</dbReference>
<dbReference type="Proteomes" id="UP001219518">
    <property type="component" value="Unassembled WGS sequence"/>
</dbReference>
<organism evidence="8 9">
    <name type="scientific">Frankliniella fusca</name>
    <dbReference type="NCBI Taxonomy" id="407009"/>
    <lineage>
        <taxon>Eukaryota</taxon>
        <taxon>Metazoa</taxon>
        <taxon>Ecdysozoa</taxon>
        <taxon>Arthropoda</taxon>
        <taxon>Hexapoda</taxon>
        <taxon>Insecta</taxon>
        <taxon>Pterygota</taxon>
        <taxon>Neoptera</taxon>
        <taxon>Paraneoptera</taxon>
        <taxon>Thysanoptera</taxon>
        <taxon>Terebrantia</taxon>
        <taxon>Thripoidea</taxon>
        <taxon>Thripidae</taxon>
        <taxon>Frankliniella</taxon>
    </lineage>
</organism>
<dbReference type="InterPro" id="IPR001356">
    <property type="entry name" value="HD"/>
</dbReference>
<keyword evidence="4 8" id="KW-0371">Homeobox</keyword>
<accession>A0AAE1I2C7</accession>
<dbReference type="PROSITE" id="PS50803">
    <property type="entry name" value="OAR"/>
    <property type="match status" value="1"/>
</dbReference>
<comment type="caution">
    <text evidence="8">The sequence shown here is derived from an EMBL/GenBank/DDBJ whole genome shotgun (WGS) entry which is preliminary data.</text>
</comment>
<dbReference type="Pfam" id="PF03826">
    <property type="entry name" value="OAR"/>
    <property type="match status" value="1"/>
</dbReference>
<dbReference type="InterPro" id="IPR003654">
    <property type="entry name" value="OAR_dom"/>
</dbReference>
<feature type="region of interest" description="Disordered" evidence="5">
    <location>
        <begin position="1"/>
        <end position="33"/>
    </location>
</feature>
<evidence type="ECO:0000256" key="4">
    <source>
        <dbReference type="PROSITE-ProRule" id="PRU00108"/>
    </source>
</evidence>
<feature type="domain" description="Homeobox" evidence="6">
    <location>
        <begin position="31"/>
        <end position="56"/>
    </location>
</feature>
<dbReference type="PANTHER" id="PTHR45882:SF3">
    <property type="entry name" value="PITUITARY HOMEOBOX HOMOLOG PTX1"/>
    <property type="match status" value="1"/>
</dbReference>
<gene>
    <name evidence="8" type="ORF">KUF71_024198</name>
</gene>
<dbReference type="PROSITE" id="PS50071">
    <property type="entry name" value="HOMEOBOX_2"/>
    <property type="match status" value="1"/>
</dbReference>
<feature type="domain" description="OAR" evidence="7">
    <location>
        <begin position="187"/>
        <end position="200"/>
    </location>
</feature>
<dbReference type="EMBL" id="JAHWGI010001412">
    <property type="protein sequence ID" value="KAK3930841.1"/>
    <property type="molecule type" value="Genomic_DNA"/>
</dbReference>
<evidence type="ECO:0000259" key="6">
    <source>
        <dbReference type="PROSITE" id="PS50071"/>
    </source>
</evidence>
<comment type="similarity">
    <text evidence="2">Belongs to the paired homeobox family. Bicoid subfamily.</text>
</comment>
<dbReference type="PANTHER" id="PTHR45882">
    <property type="entry name" value="PITUITARY HOMEOBOX HOMOLOG PTX1"/>
    <property type="match status" value="1"/>
</dbReference>
<reference evidence="8" key="1">
    <citation type="submission" date="2021-07" db="EMBL/GenBank/DDBJ databases">
        <authorList>
            <person name="Catto M.A."/>
            <person name="Jacobson A."/>
            <person name="Kennedy G."/>
            <person name="Labadie P."/>
            <person name="Hunt B.G."/>
            <person name="Srinivasan R."/>
        </authorList>
    </citation>
    <scope>NUCLEOTIDE SEQUENCE</scope>
    <source>
        <strain evidence="8">PL_HMW_Pooled</strain>
        <tissue evidence="8">Head</tissue>
    </source>
</reference>
<keyword evidence="9" id="KW-1185">Reference proteome</keyword>
<keyword evidence="3" id="KW-0217">Developmental protein</keyword>
<name>A0AAE1I2C7_9NEOP</name>
<evidence type="ECO:0000256" key="2">
    <source>
        <dbReference type="ARBA" id="ARBA00006503"/>
    </source>
</evidence>